<dbReference type="EMBL" id="CAUYUE010000004">
    <property type="protein sequence ID" value="CAK0770906.1"/>
    <property type="molecule type" value="Genomic_DNA"/>
</dbReference>
<proteinExistence type="predicted"/>
<dbReference type="GO" id="GO:0031417">
    <property type="term" value="C:NatC complex"/>
    <property type="evidence" value="ECO:0007669"/>
    <property type="project" value="InterPro"/>
</dbReference>
<dbReference type="Proteomes" id="UP001314263">
    <property type="component" value="Unassembled WGS sequence"/>
</dbReference>
<reference evidence="2 3" key="1">
    <citation type="submission" date="2023-10" db="EMBL/GenBank/DDBJ databases">
        <authorList>
            <person name="Maclean D."/>
            <person name="Macfadyen A."/>
        </authorList>
    </citation>
    <scope>NUCLEOTIDE SEQUENCE [LARGE SCALE GENOMIC DNA]</scope>
</reference>
<gene>
    <name evidence="2" type="ORF">CVIRNUC_003813</name>
</gene>
<dbReference type="PANTHER" id="PTHR21373:SF0">
    <property type="entry name" value="N-ALPHA-ACETYLTRANSFERASE 35, NATC AUXILIARY SUBUNIT"/>
    <property type="match status" value="1"/>
</dbReference>
<sequence>MELPEIDRLLRRAADQLQVGELLRGDSFSMFEAMSAVEIGDPKLDAGAPAHSSPRAAPEAPAAAQLSAADVLAVADRLFAAEATWHQGSPLAQTVFTCLFLLEPHRVEEGNLPLRALCRAVHASTILVRDLILAGNVCEDEDFVIHVFGVQQMMHARGADVSALEDIALAIDLLSAPDFGKDHGRAQAASLWAAADVPGLLCRLRFREALLKVLPSWLHPYQRAAVLS</sequence>
<evidence type="ECO:0000313" key="3">
    <source>
        <dbReference type="Proteomes" id="UP001314263"/>
    </source>
</evidence>
<keyword evidence="3" id="KW-1185">Reference proteome</keyword>
<comment type="caution">
    <text evidence="2">The sequence shown here is derived from an EMBL/GenBank/DDBJ whole genome shotgun (WGS) entry which is preliminary data.</text>
</comment>
<dbReference type="AlphaFoldDB" id="A0AAV1I0I8"/>
<evidence type="ECO:0000259" key="1">
    <source>
        <dbReference type="Pfam" id="PF04112"/>
    </source>
</evidence>
<accession>A0AAV1I0I8</accession>
<organism evidence="2 3">
    <name type="scientific">Coccomyxa viridis</name>
    <dbReference type="NCBI Taxonomy" id="1274662"/>
    <lineage>
        <taxon>Eukaryota</taxon>
        <taxon>Viridiplantae</taxon>
        <taxon>Chlorophyta</taxon>
        <taxon>core chlorophytes</taxon>
        <taxon>Trebouxiophyceae</taxon>
        <taxon>Trebouxiophyceae incertae sedis</taxon>
        <taxon>Coccomyxaceae</taxon>
        <taxon>Coccomyxa</taxon>
    </lineage>
</organism>
<evidence type="ECO:0000313" key="2">
    <source>
        <dbReference type="EMBL" id="CAK0770906.1"/>
    </source>
</evidence>
<dbReference type="PANTHER" id="PTHR21373">
    <property type="entry name" value="GLUCOSE REPRESSIBLE PROTEIN MAK10"/>
    <property type="match status" value="1"/>
</dbReference>
<feature type="domain" description="NAA35-like N-terminal" evidence="1">
    <location>
        <begin position="20"/>
        <end position="102"/>
    </location>
</feature>
<protein>
    <recommendedName>
        <fullName evidence="1">NAA35-like N-terminal domain-containing protein</fullName>
    </recommendedName>
</protein>
<dbReference type="InterPro" id="IPR007244">
    <property type="entry name" value="Naa35_N"/>
</dbReference>
<dbReference type="InterPro" id="IPR057983">
    <property type="entry name" value="NAA35-like_N"/>
</dbReference>
<name>A0AAV1I0I8_9CHLO</name>
<dbReference type="Pfam" id="PF04112">
    <property type="entry name" value="Mak10"/>
    <property type="match status" value="1"/>
</dbReference>